<evidence type="ECO:0000256" key="2">
    <source>
        <dbReference type="ARBA" id="ARBA00020422"/>
    </source>
</evidence>
<evidence type="ECO:0000259" key="4">
    <source>
        <dbReference type="PROSITE" id="PS51350"/>
    </source>
</evidence>
<accession>A0A367PKQ3</accession>
<sequence>MRKAAVIEATLNIAAGKGFQGRGSARVSLVASRFASRIVLVTDSGSADAHDVMAVMRLRTPPGTVLRIQADGPDEVAAVMAIARLLGPGTGQP</sequence>
<dbReference type="InterPro" id="IPR050399">
    <property type="entry name" value="HPr"/>
</dbReference>
<protein>
    <recommendedName>
        <fullName evidence="2">Phosphocarrier protein HPr</fullName>
    </recommendedName>
</protein>
<dbReference type="PROSITE" id="PS51350">
    <property type="entry name" value="PTS_HPR_DOM"/>
    <property type="match status" value="1"/>
</dbReference>
<dbReference type="PANTHER" id="PTHR33705">
    <property type="entry name" value="PHOSPHOCARRIER PROTEIN HPR"/>
    <property type="match status" value="1"/>
</dbReference>
<dbReference type="PANTHER" id="PTHR33705:SF1">
    <property type="entry name" value="PHOSPHOCARRIER PROTEIN HPR"/>
    <property type="match status" value="1"/>
</dbReference>
<dbReference type="InterPro" id="IPR035895">
    <property type="entry name" value="HPr-like_sf"/>
</dbReference>
<keyword evidence="3" id="KW-0762">Sugar transport</keyword>
<reference evidence="5 6" key="1">
    <citation type="submission" date="2018-04" db="EMBL/GenBank/DDBJ databases">
        <title>Cupriavidus necator CR12 genome sequencing and assembly.</title>
        <authorList>
            <person name="Ben Fekih I."/>
            <person name="Mazhar H.S."/>
            <person name="Bello S.K."/>
            <person name="Rensing C."/>
        </authorList>
    </citation>
    <scope>NUCLEOTIDE SEQUENCE [LARGE SCALE GENOMIC DNA]</scope>
    <source>
        <strain evidence="5 6">CR12</strain>
    </source>
</reference>
<keyword evidence="3" id="KW-0813">Transport</keyword>
<evidence type="ECO:0000313" key="5">
    <source>
        <dbReference type="EMBL" id="RCJ08489.1"/>
    </source>
</evidence>
<evidence type="ECO:0000256" key="1">
    <source>
        <dbReference type="ARBA" id="ARBA00003681"/>
    </source>
</evidence>
<proteinExistence type="predicted"/>
<dbReference type="EMBL" id="QDHA01000023">
    <property type="protein sequence ID" value="RCJ08489.1"/>
    <property type="molecule type" value="Genomic_DNA"/>
</dbReference>
<dbReference type="AlphaFoldDB" id="A0A367PKQ3"/>
<dbReference type="SUPFAM" id="SSF55594">
    <property type="entry name" value="HPr-like"/>
    <property type="match status" value="1"/>
</dbReference>
<dbReference type="PRINTS" id="PR00107">
    <property type="entry name" value="PHOSPHOCPHPR"/>
</dbReference>
<dbReference type="InterPro" id="IPR000032">
    <property type="entry name" value="HPr-like"/>
</dbReference>
<evidence type="ECO:0000256" key="3">
    <source>
        <dbReference type="ARBA" id="ARBA00022597"/>
    </source>
</evidence>
<comment type="caution">
    <text evidence="5">The sequence shown here is derived from an EMBL/GenBank/DDBJ whole genome shotgun (WGS) entry which is preliminary data.</text>
</comment>
<comment type="function">
    <text evidence="1">General (non sugar-specific) component of the phosphoenolpyruvate-dependent sugar phosphotransferase system (sugar PTS). This major carbohydrate active-transport system catalyzes the phosphorylation of incoming sugar substrates concomitantly with their translocation across the cell membrane. The phosphoryl group from phosphoenolpyruvate (PEP) is transferred to the phosphoryl carrier protein HPr by enzyme I. Phospho-HPr then transfers it to the PTS EIIA domain.</text>
</comment>
<dbReference type="Gene3D" id="3.30.1340.10">
    <property type="entry name" value="HPr-like"/>
    <property type="match status" value="1"/>
</dbReference>
<dbReference type="Pfam" id="PF00381">
    <property type="entry name" value="PTS-HPr"/>
    <property type="match status" value="1"/>
</dbReference>
<name>A0A367PKQ3_CUPNE</name>
<dbReference type="Proteomes" id="UP000253501">
    <property type="component" value="Unassembled WGS sequence"/>
</dbReference>
<feature type="domain" description="HPr" evidence="4">
    <location>
        <begin position="6"/>
        <end position="93"/>
    </location>
</feature>
<organism evidence="5 6">
    <name type="scientific">Cupriavidus necator</name>
    <name type="common">Alcaligenes eutrophus</name>
    <name type="synonym">Ralstonia eutropha</name>
    <dbReference type="NCBI Taxonomy" id="106590"/>
    <lineage>
        <taxon>Bacteria</taxon>
        <taxon>Pseudomonadati</taxon>
        <taxon>Pseudomonadota</taxon>
        <taxon>Betaproteobacteria</taxon>
        <taxon>Burkholderiales</taxon>
        <taxon>Burkholderiaceae</taxon>
        <taxon>Cupriavidus</taxon>
    </lineage>
</organism>
<evidence type="ECO:0000313" key="6">
    <source>
        <dbReference type="Proteomes" id="UP000253501"/>
    </source>
</evidence>
<gene>
    <name evidence="5" type="ORF">DDK22_09545</name>
</gene>